<organism evidence="7 9">
    <name type="scientific">Halodesulfurarchaeum formicicum</name>
    <dbReference type="NCBI Taxonomy" id="1873524"/>
    <lineage>
        <taxon>Archaea</taxon>
        <taxon>Methanobacteriati</taxon>
        <taxon>Methanobacteriota</taxon>
        <taxon>Stenosarchaea group</taxon>
        <taxon>Halobacteria</taxon>
        <taxon>Halobacteriales</taxon>
        <taxon>Halobacteriaceae</taxon>
        <taxon>Halodesulfurarchaeum</taxon>
    </lineage>
</organism>
<reference evidence="7 9" key="1">
    <citation type="submission" date="2016-06" db="EMBL/GenBank/DDBJ databases">
        <title>Discovery of anaerobic lithoheterotrophic haloarchaeon capable of sulfur respiration by hydrogen and formate.</title>
        <authorList>
            <person name="Sorokin D.Y."/>
            <person name="Kublanov I.V."/>
            <person name="Roman P."/>
            <person name="Sinninghe Damste J.S."/>
            <person name="Golyshin P.N."/>
            <person name="Rojo D."/>
            <person name="Ciordia S."/>
            <person name="Mena Md.C."/>
            <person name="Ferrer M."/>
            <person name="Smedile F."/>
            <person name="Messina E."/>
            <person name="La Cono V."/>
            <person name="Yakimov M.M."/>
        </authorList>
    </citation>
    <scope>NUCLEOTIDE SEQUENCE [LARGE SCALE GENOMIC DNA]</scope>
    <source>
        <strain evidence="7 9">HTSR1</strain>
    </source>
</reference>
<gene>
    <name evidence="8" type="ORF">HSR6_1179</name>
    <name evidence="7" type="ORF">HTSR_1144</name>
</gene>
<comment type="similarity">
    <text evidence="5">Belongs to the archaeal SPP-like hydrolase family.</text>
</comment>
<feature type="binding site" evidence="5">
    <location>
        <position position="10"/>
    </location>
    <ligand>
        <name>Mg(2+)</name>
        <dbReference type="ChEBI" id="CHEBI:18420"/>
    </ligand>
</feature>
<evidence type="ECO:0000313" key="10">
    <source>
        <dbReference type="Proteomes" id="UP000186165"/>
    </source>
</evidence>
<dbReference type="HAMAP" id="MF_01419">
    <property type="entry name" value="GPH_hydrolase_arch"/>
    <property type="match status" value="1"/>
</dbReference>
<dbReference type="Gene3D" id="3.90.1070.10">
    <property type="match status" value="1"/>
</dbReference>
<dbReference type="GO" id="GO:0008967">
    <property type="term" value="F:phosphoglycolate phosphatase activity"/>
    <property type="evidence" value="ECO:0007669"/>
    <property type="project" value="UniProtKB-UniRule"/>
</dbReference>
<reference evidence="8" key="3">
    <citation type="journal article" date="2017" name="ISME J.">
        <title>Discovery of anaerobic lithoheterotrophic haloarchaea, ubiquitous in hypersaline habitats.</title>
        <authorList>
            <person name="Sorokin D.Y."/>
            <person name="Messina E."/>
            <person name="Smedile F."/>
            <person name="Roman P."/>
            <person name="Damste J.S.S."/>
            <person name="Ciordia S."/>
            <person name="Mena M.C."/>
            <person name="Ferrer M."/>
            <person name="Golyshin P.N."/>
            <person name="Kublanov I.V."/>
            <person name="Samarov N.I."/>
            <person name="Toshchakov S.V."/>
            <person name="La Cono V."/>
            <person name="Yakimov M.M."/>
        </authorList>
    </citation>
    <scope>NUCLEOTIDE SEQUENCE</scope>
    <source>
        <strain evidence="8">HSR6</strain>
    </source>
</reference>
<dbReference type="Proteomes" id="UP000186165">
    <property type="component" value="Chromosome"/>
</dbReference>
<dbReference type="Pfam" id="PF08282">
    <property type="entry name" value="Hydrolase_3"/>
    <property type="match status" value="2"/>
</dbReference>
<keyword evidence="1 5" id="KW-0479">Metal-binding</keyword>
<evidence type="ECO:0000256" key="5">
    <source>
        <dbReference type="HAMAP-Rule" id="MF_01419"/>
    </source>
</evidence>
<feature type="binding site" evidence="5">
    <location>
        <position position="177"/>
    </location>
    <ligand>
        <name>Mg(2+)</name>
        <dbReference type="ChEBI" id="CHEBI:18420"/>
    </ligand>
</feature>
<feature type="binding site" evidence="5">
    <location>
        <position position="8"/>
    </location>
    <ligand>
        <name>Mg(2+)</name>
        <dbReference type="ChEBI" id="CHEBI:18420"/>
    </ligand>
</feature>
<protein>
    <recommendedName>
        <fullName evidence="5 6">Phosphoglycolate phosphatase</fullName>
        <shortName evidence="5">PGP</shortName>
        <shortName evidence="5">PGPase</shortName>
        <ecNumber evidence="5 6">3.1.3.18</ecNumber>
    </recommendedName>
</protein>
<dbReference type="RefSeq" id="WP_070365020.1">
    <property type="nucleotide sequence ID" value="NZ_CP016070.1"/>
</dbReference>
<dbReference type="Gene3D" id="3.40.50.1000">
    <property type="entry name" value="HAD superfamily/HAD-like"/>
    <property type="match status" value="1"/>
</dbReference>
<comment type="function">
    <text evidence="5">Catalyzes the dephosphorylation of 2-phosphoglycolate.</text>
</comment>
<evidence type="ECO:0000313" key="7">
    <source>
        <dbReference type="EMBL" id="AOW80324.1"/>
    </source>
</evidence>
<dbReference type="KEGG" id="hhsr:HSR6_1179"/>
<evidence type="ECO:0000313" key="8">
    <source>
        <dbReference type="EMBL" id="APE95627.1"/>
    </source>
</evidence>
<dbReference type="PANTHER" id="PTHR10000">
    <property type="entry name" value="PHOSPHOSERINE PHOSPHATASE"/>
    <property type="match status" value="1"/>
</dbReference>
<dbReference type="EMBL" id="CP016804">
    <property type="protein sequence ID" value="APE95627.1"/>
    <property type="molecule type" value="Genomic_DNA"/>
</dbReference>
<comment type="cofactor">
    <cofactor evidence="5">
        <name>Mg(2+)</name>
        <dbReference type="ChEBI" id="CHEBI:18420"/>
    </cofactor>
</comment>
<proteinExistence type="inferred from homology"/>
<dbReference type="OrthoDB" id="120822at2157"/>
<keyword evidence="2 5" id="KW-0378">Hydrolase</keyword>
<evidence type="ECO:0000256" key="1">
    <source>
        <dbReference type="ARBA" id="ARBA00022723"/>
    </source>
</evidence>
<dbReference type="SUPFAM" id="SSF56784">
    <property type="entry name" value="HAD-like"/>
    <property type="match status" value="1"/>
</dbReference>
<feature type="binding site" evidence="5">
    <location>
        <position position="150"/>
    </location>
    <ligand>
        <name>substrate</name>
    </ligand>
</feature>
<dbReference type="InterPro" id="IPR023214">
    <property type="entry name" value="HAD_sf"/>
</dbReference>
<evidence type="ECO:0000256" key="2">
    <source>
        <dbReference type="ARBA" id="ARBA00022801"/>
    </source>
</evidence>
<keyword evidence="3 5" id="KW-0460">Magnesium</keyword>
<evidence type="ECO:0000256" key="4">
    <source>
        <dbReference type="ARBA" id="ARBA00023277"/>
    </source>
</evidence>
<dbReference type="KEGG" id="halh:HTSR_1144"/>
<accession>A0A1D8S4P6</accession>
<dbReference type="NCBIfam" id="TIGR01487">
    <property type="entry name" value="Pglycolate_arch"/>
    <property type="match status" value="1"/>
</dbReference>
<keyword evidence="4 5" id="KW-0119">Carbohydrate metabolism</keyword>
<dbReference type="InterPro" id="IPR036412">
    <property type="entry name" value="HAD-like_sf"/>
</dbReference>
<sequence length="221" mass="22948">MAPPLAVDIDGTLSRPDRSIDPRIIDALGSWPAPVIIATGKALPFPVALAQYSGLEPMVVAENGGIAVAEDTLQVHGDRAAADAVAEAYQRQGHDLGFGKLDLANRWRETEIAVSRESPLEPLEAIAAEHGLEVVDSEYAYHVKSPDVSKGEAFEALAANLEFDPGTALAVGDSPNDVSLFEVAGTGVAVANATADAKDAADIVTSGSYADGFLEALNTVL</sequence>
<evidence type="ECO:0000313" key="9">
    <source>
        <dbReference type="Proteomes" id="UP000185608"/>
    </source>
</evidence>
<dbReference type="STRING" id="1873524.HSR6_1179"/>
<reference evidence="10" key="2">
    <citation type="submission" date="2016-08" db="EMBL/GenBank/DDBJ databases">
        <title>Discovery of first anaerobic lithoheterotrophic haloarchae widely represented in hypersaline habitats.</title>
        <authorList>
            <person name="Sorokin D.Y."/>
            <person name="Kublanov I.V."/>
            <person name="Roman P."/>
            <person name="Sinninghe Damste J.S."/>
            <person name="Golyshin P.N."/>
            <person name="Rojo D."/>
            <person name="Ciordia S."/>
            <person name="Mena Md.C."/>
            <person name="Ferrer M."/>
            <person name="Smedile F."/>
            <person name="Messina E."/>
            <person name="La Cono V."/>
            <person name="Yakimov M.M."/>
        </authorList>
    </citation>
    <scope>NUCLEOTIDE SEQUENCE [LARGE SCALE GENOMIC DNA]</scope>
    <source>
        <strain evidence="10">HSR6</strain>
    </source>
</reference>
<dbReference type="NCBIfam" id="TIGR01482">
    <property type="entry name" value="SPP-subfamily"/>
    <property type="match status" value="1"/>
</dbReference>
<dbReference type="GO" id="GO:0005829">
    <property type="term" value="C:cytosol"/>
    <property type="evidence" value="ECO:0007669"/>
    <property type="project" value="TreeGrafter"/>
</dbReference>
<dbReference type="InterPro" id="IPR006382">
    <property type="entry name" value="PGPase"/>
</dbReference>
<dbReference type="PATRIC" id="fig|1855411.3.peg.1143"/>
<name>A0A1D8S4P6_9EURY</name>
<accession>A0A1J1ACX4</accession>
<dbReference type="Proteomes" id="UP000185608">
    <property type="component" value="Chromosome"/>
</dbReference>
<evidence type="ECO:0000256" key="3">
    <source>
        <dbReference type="ARBA" id="ARBA00022842"/>
    </source>
</evidence>
<dbReference type="EC" id="3.1.3.18" evidence="5 6"/>
<comment type="catalytic activity">
    <reaction evidence="5">
        <text>2-phosphoglycolate + H2O = glycolate + phosphate</text>
        <dbReference type="Rhea" id="RHEA:14369"/>
        <dbReference type="ChEBI" id="CHEBI:15377"/>
        <dbReference type="ChEBI" id="CHEBI:29805"/>
        <dbReference type="ChEBI" id="CHEBI:43474"/>
        <dbReference type="ChEBI" id="CHEBI:58033"/>
        <dbReference type="EC" id="3.1.3.18"/>
    </reaction>
</comment>
<dbReference type="EMBL" id="CP016070">
    <property type="protein sequence ID" value="AOW80324.1"/>
    <property type="molecule type" value="Genomic_DNA"/>
</dbReference>
<evidence type="ECO:0000256" key="6">
    <source>
        <dbReference type="NCBIfam" id="TIGR01487"/>
    </source>
</evidence>
<dbReference type="GeneID" id="30417703"/>
<feature type="binding site" evidence="5">
    <location>
        <position position="173"/>
    </location>
    <ligand>
        <name>Mg(2+)</name>
        <dbReference type="ChEBI" id="CHEBI:18420"/>
    </ligand>
</feature>
<dbReference type="GO" id="GO:0000287">
    <property type="term" value="F:magnesium ion binding"/>
    <property type="evidence" value="ECO:0007669"/>
    <property type="project" value="InterPro"/>
</dbReference>
<dbReference type="AlphaFoldDB" id="A0A1D8S4P6"/>
<keyword evidence="10" id="KW-1185">Reference proteome</keyword>
<dbReference type="PANTHER" id="PTHR10000:SF8">
    <property type="entry name" value="HAD SUPERFAMILY HYDROLASE-LIKE, TYPE 3"/>
    <property type="match status" value="1"/>
</dbReference>
<feature type="active site" description="Nucleophile" evidence="5">
    <location>
        <position position="8"/>
    </location>
</feature>